<feature type="signal peptide" evidence="1">
    <location>
        <begin position="1"/>
        <end position="22"/>
    </location>
</feature>
<protein>
    <submittedName>
        <fullName evidence="3">PEP-CTERM sorting domain-containing protein</fullName>
    </submittedName>
</protein>
<evidence type="ECO:0000259" key="2">
    <source>
        <dbReference type="Pfam" id="PF07589"/>
    </source>
</evidence>
<organism evidence="3 4">
    <name type="scientific">Massilia cellulosiltytica</name>
    <dbReference type="NCBI Taxonomy" id="2683234"/>
    <lineage>
        <taxon>Bacteria</taxon>
        <taxon>Pseudomonadati</taxon>
        <taxon>Pseudomonadota</taxon>
        <taxon>Betaproteobacteria</taxon>
        <taxon>Burkholderiales</taxon>
        <taxon>Oxalobacteraceae</taxon>
        <taxon>Telluria group</taxon>
        <taxon>Massilia</taxon>
    </lineage>
</organism>
<dbReference type="AlphaFoldDB" id="A0A7X3K9I8"/>
<dbReference type="Pfam" id="PF07589">
    <property type="entry name" value="PEP-CTERM"/>
    <property type="match status" value="1"/>
</dbReference>
<dbReference type="Proteomes" id="UP000443353">
    <property type="component" value="Unassembled WGS sequence"/>
</dbReference>
<dbReference type="RefSeq" id="WP_160409888.1">
    <property type="nucleotide sequence ID" value="NZ_WSES01000006.1"/>
</dbReference>
<evidence type="ECO:0000313" key="4">
    <source>
        <dbReference type="Proteomes" id="UP000443353"/>
    </source>
</evidence>
<keyword evidence="1" id="KW-0732">Signal</keyword>
<reference evidence="3 4" key="1">
    <citation type="submission" date="2019-12" db="EMBL/GenBank/DDBJ databases">
        <authorList>
            <person name="Li C."/>
            <person name="Zhao J."/>
        </authorList>
    </citation>
    <scope>NUCLEOTIDE SEQUENCE [LARGE SCALE GENOMIC DNA]</scope>
    <source>
        <strain evidence="3 4">NEAU-DD11</strain>
    </source>
</reference>
<name>A0A7X3K9I8_9BURK</name>
<comment type="caution">
    <text evidence="3">The sequence shown here is derived from an EMBL/GenBank/DDBJ whole genome shotgun (WGS) entry which is preliminary data.</text>
</comment>
<dbReference type="InterPro" id="IPR013424">
    <property type="entry name" value="Ice-binding_C"/>
</dbReference>
<evidence type="ECO:0000313" key="3">
    <source>
        <dbReference type="EMBL" id="MVW62390.1"/>
    </source>
</evidence>
<sequence>MKKLFCSLFLSACGLAAMPAFASPVLIDFEHVPGADGVLGTADDVPTASTFLQPLDQLYAALGLSFIQGTLLQADFYDGNPSNHFISSTYPIALLSKPVTAIGIDSFSSWDVNLVAYDKNGQTIASALLANPNPGGVNLRGHVTLTSAQDIYGFAIHADDPNHILNLDNLELTFADPAAAVPEPSSLALIGLGVSLAGLMRRAKTQGKGGGTA</sequence>
<dbReference type="EMBL" id="WSES01000006">
    <property type="protein sequence ID" value="MVW62390.1"/>
    <property type="molecule type" value="Genomic_DNA"/>
</dbReference>
<gene>
    <name evidence="3" type="ORF">GPY61_20885</name>
</gene>
<keyword evidence="4" id="KW-1185">Reference proteome</keyword>
<feature type="domain" description="Ice-binding protein C-terminal" evidence="2">
    <location>
        <begin position="180"/>
        <end position="202"/>
    </location>
</feature>
<dbReference type="NCBIfam" id="TIGR02595">
    <property type="entry name" value="PEP_CTERM"/>
    <property type="match status" value="1"/>
</dbReference>
<evidence type="ECO:0000256" key="1">
    <source>
        <dbReference type="SAM" id="SignalP"/>
    </source>
</evidence>
<proteinExistence type="predicted"/>
<accession>A0A7X3K9I8</accession>
<feature type="chain" id="PRO_5030988556" evidence="1">
    <location>
        <begin position="23"/>
        <end position="213"/>
    </location>
</feature>